<dbReference type="InterPro" id="IPR029045">
    <property type="entry name" value="ClpP/crotonase-like_dom_sf"/>
</dbReference>
<dbReference type="PANTHER" id="PTHR23309:SF49">
    <property type="entry name" value="PEROXISOMAL BIFUNCTIONAL ENZYME"/>
    <property type="match status" value="1"/>
</dbReference>
<evidence type="ECO:0000256" key="2">
    <source>
        <dbReference type="ARBA" id="ARBA00023239"/>
    </source>
</evidence>
<dbReference type="InterPro" id="IPR008927">
    <property type="entry name" value="6-PGluconate_DH-like_C_sf"/>
</dbReference>
<dbReference type="Gene3D" id="3.90.226.10">
    <property type="entry name" value="2-enoyl-CoA Hydratase, Chain A, domain 1"/>
    <property type="match status" value="1"/>
</dbReference>
<dbReference type="InterPro" id="IPR018376">
    <property type="entry name" value="Enoyl-CoA_hyd/isom_CS"/>
</dbReference>
<evidence type="ECO:0000313" key="6">
    <source>
        <dbReference type="Proteomes" id="UP000284006"/>
    </source>
</evidence>
<dbReference type="GO" id="GO:0016853">
    <property type="term" value="F:isomerase activity"/>
    <property type="evidence" value="ECO:0007669"/>
    <property type="project" value="UniProtKB-KW"/>
</dbReference>
<dbReference type="InterPro" id="IPR001753">
    <property type="entry name" value="Enoyl-CoA_hydra/iso"/>
</dbReference>
<organism evidence="5 6">
    <name type="scientific">Massilia cavernae</name>
    <dbReference type="NCBI Taxonomy" id="2320864"/>
    <lineage>
        <taxon>Bacteria</taxon>
        <taxon>Pseudomonadati</taxon>
        <taxon>Pseudomonadota</taxon>
        <taxon>Betaproteobacteria</taxon>
        <taxon>Burkholderiales</taxon>
        <taxon>Oxalobacteraceae</taxon>
        <taxon>Telluria group</taxon>
        <taxon>Massilia</taxon>
    </lineage>
</organism>
<dbReference type="PANTHER" id="PTHR23309">
    <property type="entry name" value="3-HYDROXYACYL-COA DEHYROGENASE"/>
    <property type="match status" value="1"/>
</dbReference>
<keyword evidence="6" id="KW-1185">Reference proteome</keyword>
<dbReference type="PROSITE" id="PS00166">
    <property type="entry name" value="ENOYL_COA_HYDRATASE"/>
    <property type="match status" value="1"/>
</dbReference>
<proteinExistence type="inferred from homology"/>
<dbReference type="CDD" id="cd06558">
    <property type="entry name" value="crotonase-like"/>
    <property type="match status" value="1"/>
</dbReference>
<dbReference type="Proteomes" id="UP000284006">
    <property type="component" value="Unassembled WGS sequence"/>
</dbReference>
<evidence type="ECO:0000256" key="4">
    <source>
        <dbReference type="RuleBase" id="RU003707"/>
    </source>
</evidence>
<accession>A0A418X739</accession>
<dbReference type="GO" id="GO:0016829">
    <property type="term" value="F:lyase activity"/>
    <property type="evidence" value="ECO:0007669"/>
    <property type="project" value="UniProtKB-KW"/>
</dbReference>
<dbReference type="OrthoDB" id="5287258at2"/>
<dbReference type="SUPFAM" id="SSF52096">
    <property type="entry name" value="ClpP/crotonase"/>
    <property type="match status" value="1"/>
</dbReference>
<reference evidence="5 6" key="1">
    <citation type="submission" date="2018-09" db="EMBL/GenBank/DDBJ databases">
        <authorList>
            <person name="Zhu H."/>
        </authorList>
    </citation>
    <scope>NUCLEOTIDE SEQUENCE [LARGE SCALE GENOMIC DNA]</scope>
    <source>
        <strain evidence="5 6">K1S02-61</strain>
    </source>
</reference>
<comment type="similarity">
    <text evidence="4">Belongs to the enoyl-CoA hydratase/isomerase family.</text>
</comment>
<evidence type="ECO:0000256" key="1">
    <source>
        <dbReference type="ARBA" id="ARBA00023235"/>
    </source>
</evidence>
<sequence>MSAPSGFGAHEAVRLSVSDGLAVIEIDNPPVNALYDAIRDAIAAMLPVLAHDPAVAAILVVGAGRAFSAGVDLKKTAARAEPFFFHAALDAMDRAGKPLLAAIQGPALGGGLELALACHYRLAGPRARFGLPEVEVGIIPGACGTQRLPRLVPLDCALGVAALGDLLDSGQAHALGLVDDLAQDDDFRAEAIAWARARRYAPLRRTRDLPVIAPRNGSGPEAAFAVAALRAARERPGESAPLKAIEAVRAACERSFDEGVEIERRLVTECKYSAEAKAKRHLFFAERAAGKVDSAPRALQAIHIDGSRASRLAAVQAAAIASGAGGELALHAVGSGEAPAVDAITVLLPDDSSGLVELALTADVDDALLAAAVRLLRPFGRALVIGRGALLGERLRSVLADAGGQFTPASIARLADEGERMLRANTAARAGDIDIACVMALGFPRSRGGPMYLRKTSARLNRLMTRFSRQWARESRRPCASRFAQDRLIVAARRRRPVRILAWRLAEAGQAADGTARFFGQAFPLAAR</sequence>
<dbReference type="GO" id="GO:0006635">
    <property type="term" value="P:fatty acid beta-oxidation"/>
    <property type="evidence" value="ECO:0007669"/>
    <property type="project" value="TreeGrafter"/>
</dbReference>
<evidence type="ECO:0000256" key="3">
    <source>
        <dbReference type="ARBA" id="ARBA00023268"/>
    </source>
</evidence>
<dbReference type="Pfam" id="PF00378">
    <property type="entry name" value="ECH_1"/>
    <property type="match status" value="1"/>
</dbReference>
<gene>
    <name evidence="5" type="ORF">D3872_24745</name>
</gene>
<dbReference type="GO" id="GO:0003857">
    <property type="term" value="F:(3S)-3-hydroxyacyl-CoA dehydrogenase (NAD+) activity"/>
    <property type="evidence" value="ECO:0007669"/>
    <property type="project" value="TreeGrafter"/>
</dbReference>
<keyword evidence="3" id="KW-0511">Multifunctional enzyme</keyword>
<evidence type="ECO:0000313" key="5">
    <source>
        <dbReference type="EMBL" id="RJG08282.1"/>
    </source>
</evidence>
<dbReference type="AlphaFoldDB" id="A0A418X739"/>
<dbReference type="RefSeq" id="WP_119813257.1">
    <property type="nucleotide sequence ID" value="NZ_QYUP01000198.1"/>
</dbReference>
<dbReference type="Gene3D" id="1.10.1040.50">
    <property type="match status" value="1"/>
</dbReference>
<dbReference type="EMBL" id="QYUP01000198">
    <property type="protein sequence ID" value="RJG08282.1"/>
    <property type="molecule type" value="Genomic_DNA"/>
</dbReference>
<name>A0A418X739_9BURK</name>
<protein>
    <submittedName>
        <fullName evidence="5">Enoyl-CoA hydratase/isomerase family protein</fullName>
    </submittedName>
</protein>
<dbReference type="SUPFAM" id="SSF48179">
    <property type="entry name" value="6-phosphogluconate dehydrogenase C-terminal domain-like"/>
    <property type="match status" value="1"/>
</dbReference>
<keyword evidence="1 5" id="KW-0413">Isomerase</keyword>
<keyword evidence="2" id="KW-0456">Lyase</keyword>
<comment type="caution">
    <text evidence="5">The sequence shown here is derived from an EMBL/GenBank/DDBJ whole genome shotgun (WGS) entry which is preliminary data.</text>
</comment>